<proteinExistence type="predicted"/>
<dbReference type="InterPro" id="IPR016169">
    <property type="entry name" value="FAD-bd_PCMH_sub2"/>
</dbReference>
<dbReference type="InterPro" id="IPR036683">
    <property type="entry name" value="CO_DH_flav_C_dom_sf"/>
</dbReference>
<dbReference type="InterPro" id="IPR016166">
    <property type="entry name" value="FAD-bd_PCMH"/>
</dbReference>
<dbReference type="Pfam" id="PF03450">
    <property type="entry name" value="CO_deh_flav_C"/>
    <property type="match status" value="1"/>
</dbReference>
<sequence>MKPGPFDYEAPASLTEAVRLLADQEREAKVLAGGQSLIPMLNMRLARPGLLVDITRVPELSGLYVDEAGHLHVGAAVRQAAAAAAPEVRAGWPLLAGAIAHIGHPQIRNRGTVCGSLVHHDPAAELPAASLALEARFTIVGPGGNRTVTAEDFFVSTFQTAVGPDEILTEVVFPPAPGDGWSFAEHVQRRGDFAAVGVAVALARRQNAMHRVRVVFCGAGPLPVRVPEAESALEGRPLDAEALEGATALAGAALDPPKDVHASAEWRREGAQTLLRQALTEAWERTA</sequence>
<keyword evidence="3" id="KW-0560">Oxidoreductase</keyword>
<protein>
    <submittedName>
        <fullName evidence="5">Xanthine dehydrogenase family protein subunit M</fullName>
    </submittedName>
</protein>
<evidence type="ECO:0000259" key="4">
    <source>
        <dbReference type="PROSITE" id="PS51387"/>
    </source>
</evidence>
<dbReference type="InterPro" id="IPR036318">
    <property type="entry name" value="FAD-bd_PCMH-like_sf"/>
</dbReference>
<dbReference type="PROSITE" id="PS51387">
    <property type="entry name" value="FAD_PCMH"/>
    <property type="match status" value="1"/>
</dbReference>
<dbReference type="PANTHER" id="PTHR42659:SF2">
    <property type="entry name" value="XANTHINE DEHYDROGENASE SUBUNIT C-RELATED"/>
    <property type="match status" value="1"/>
</dbReference>
<evidence type="ECO:0000256" key="3">
    <source>
        <dbReference type="ARBA" id="ARBA00023002"/>
    </source>
</evidence>
<keyword evidence="1" id="KW-0285">Flavoprotein</keyword>
<organism evidence="5 6">
    <name type="scientific">Streptomyces reniochalinae</name>
    <dbReference type="NCBI Taxonomy" id="2250578"/>
    <lineage>
        <taxon>Bacteria</taxon>
        <taxon>Bacillati</taxon>
        <taxon>Actinomycetota</taxon>
        <taxon>Actinomycetes</taxon>
        <taxon>Kitasatosporales</taxon>
        <taxon>Streptomycetaceae</taxon>
        <taxon>Streptomyces</taxon>
    </lineage>
</organism>
<dbReference type="InterPro" id="IPR005107">
    <property type="entry name" value="CO_DH_flav_C"/>
</dbReference>
<dbReference type="InterPro" id="IPR002346">
    <property type="entry name" value="Mopterin_DH_FAD-bd"/>
</dbReference>
<dbReference type="Gene3D" id="3.30.465.10">
    <property type="match status" value="1"/>
</dbReference>
<dbReference type="SMART" id="SM01092">
    <property type="entry name" value="CO_deh_flav_C"/>
    <property type="match status" value="1"/>
</dbReference>
<accession>A0A367ED95</accession>
<dbReference type="SUPFAM" id="SSF56176">
    <property type="entry name" value="FAD-binding/transporter-associated domain-like"/>
    <property type="match status" value="1"/>
</dbReference>
<dbReference type="OrthoDB" id="9793944at2"/>
<dbReference type="PANTHER" id="PTHR42659">
    <property type="entry name" value="XANTHINE DEHYDROGENASE SUBUNIT C-RELATED"/>
    <property type="match status" value="1"/>
</dbReference>
<evidence type="ECO:0000313" key="6">
    <source>
        <dbReference type="Proteomes" id="UP000253507"/>
    </source>
</evidence>
<comment type="caution">
    <text evidence="5">The sequence shown here is derived from an EMBL/GenBank/DDBJ whole genome shotgun (WGS) entry which is preliminary data.</text>
</comment>
<reference evidence="5 6" key="1">
    <citation type="submission" date="2018-06" db="EMBL/GenBank/DDBJ databases">
        <title>Streptomyces reniochalinae sp. nov. and Streptomyces diacarnus sp. nov. from marine sponges.</title>
        <authorList>
            <person name="Li L."/>
        </authorList>
    </citation>
    <scope>NUCLEOTIDE SEQUENCE [LARGE SCALE GENOMIC DNA]</scope>
    <source>
        <strain evidence="5 6">LHW50302</strain>
    </source>
</reference>
<dbReference type="GO" id="GO:0071949">
    <property type="term" value="F:FAD binding"/>
    <property type="evidence" value="ECO:0007669"/>
    <property type="project" value="InterPro"/>
</dbReference>
<gene>
    <name evidence="5" type="ORF">DQ392_23780</name>
</gene>
<dbReference type="GO" id="GO:0016491">
    <property type="term" value="F:oxidoreductase activity"/>
    <property type="evidence" value="ECO:0007669"/>
    <property type="project" value="UniProtKB-KW"/>
</dbReference>
<dbReference type="Pfam" id="PF00941">
    <property type="entry name" value="FAD_binding_5"/>
    <property type="match status" value="1"/>
</dbReference>
<dbReference type="Proteomes" id="UP000253507">
    <property type="component" value="Unassembled WGS sequence"/>
</dbReference>
<dbReference type="AlphaFoldDB" id="A0A367ED95"/>
<evidence type="ECO:0000256" key="2">
    <source>
        <dbReference type="ARBA" id="ARBA00022827"/>
    </source>
</evidence>
<dbReference type="SUPFAM" id="SSF55447">
    <property type="entry name" value="CO dehydrogenase flavoprotein C-terminal domain-like"/>
    <property type="match status" value="1"/>
</dbReference>
<evidence type="ECO:0000313" key="5">
    <source>
        <dbReference type="EMBL" id="RCG16046.1"/>
    </source>
</evidence>
<dbReference type="EMBL" id="QOIM01000040">
    <property type="protein sequence ID" value="RCG16046.1"/>
    <property type="molecule type" value="Genomic_DNA"/>
</dbReference>
<keyword evidence="2" id="KW-0274">FAD</keyword>
<dbReference type="Gene3D" id="3.30.43.10">
    <property type="entry name" value="Uridine Diphospho-n-acetylenolpyruvylglucosamine Reductase, domain 2"/>
    <property type="match status" value="1"/>
</dbReference>
<keyword evidence="6" id="KW-1185">Reference proteome</keyword>
<dbReference type="InterPro" id="IPR051312">
    <property type="entry name" value="Diverse_Substr_Oxidored"/>
</dbReference>
<dbReference type="InterPro" id="IPR016167">
    <property type="entry name" value="FAD-bd_PCMH_sub1"/>
</dbReference>
<name>A0A367ED95_9ACTN</name>
<evidence type="ECO:0000256" key="1">
    <source>
        <dbReference type="ARBA" id="ARBA00022630"/>
    </source>
</evidence>
<feature type="domain" description="FAD-binding PCMH-type" evidence="4">
    <location>
        <begin position="1"/>
        <end position="178"/>
    </location>
</feature>
<dbReference type="RefSeq" id="WP_114017712.1">
    <property type="nucleotide sequence ID" value="NZ_QOIM01000040.1"/>
</dbReference>
<dbReference type="Gene3D" id="3.30.390.50">
    <property type="entry name" value="CO dehydrogenase flavoprotein, C-terminal domain"/>
    <property type="match status" value="1"/>
</dbReference>